<dbReference type="InterPro" id="IPR045428">
    <property type="entry name" value="EACC1"/>
</dbReference>
<evidence type="ECO:0000313" key="1">
    <source>
        <dbReference type="EMBL" id="GGN65728.1"/>
    </source>
</evidence>
<sequence length="121" mass="13123">MRAIIDRRTEAGGLVMVTVAISVSDRAETRSLREHLRRHGHLDVEQLPGTPGPGELGVWDFLQVTAASGGVLVVAIRTLPEFIKSRRTDVSVTVKTGDREFVITAANADDALRLIDEALHG</sequence>
<dbReference type="Proteomes" id="UP000600365">
    <property type="component" value="Unassembled WGS sequence"/>
</dbReference>
<dbReference type="RefSeq" id="WP_189187042.1">
    <property type="nucleotide sequence ID" value="NZ_BMMM01000006.1"/>
</dbReference>
<protein>
    <submittedName>
        <fullName evidence="1">Uncharacterized protein</fullName>
    </submittedName>
</protein>
<organism evidence="1 2">
    <name type="scientific">Streptomyces albiflavescens</name>
    <dbReference type="NCBI Taxonomy" id="1623582"/>
    <lineage>
        <taxon>Bacteria</taxon>
        <taxon>Bacillati</taxon>
        <taxon>Actinomycetota</taxon>
        <taxon>Actinomycetes</taxon>
        <taxon>Kitasatosporales</taxon>
        <taxon>Streptomycetaceae</taxon>
        <taxon>Streptomyces</taxon>
    </lineage>
</organism>
<name>A0A917Y3X4_9ACTN</name>
<keyword evidence="2" id="KW-1185">Reference proteome</keyword>
<evidence type="ECO:0000313" key="2">
    <source>
        <dbReference type="Proteomes" id="UP000600365"/>
    </source>
</evidence>
<gene>
    <name evidence="1" type="ORF">GCM10011579_036480</name>
</gene>
<dbReference type="AlphaFoldDB" id="A0A917Y3X4"/>
<dbReference type="Pfam" id="PF19953">
    <property type="entry name" value="EACC1"/>
    <property type="match status" value="1"/>
</dbReference>
<proteinExistence type="predicted"/>
<dbReference type="EMBL" id="BMMM01000006">
    <property type="protein sequence ID" value="GGN65728.1"/>
    <property type="molecule type" value="Genomic_DNA"/>
</dbReference>
<comment type="caution">
    <text evidence="1">The sequence shown here is derived from an EMBL/GenBank/DDBJ whole genome shotgun (WGS) entry which is preliminary data.</text>
</comment>
<accession>A0A917Y3X4</accession>
<reference evidence="1 2" key="1">
    <citation type="journal article" date="2014" name="Int. J. Syst. Evol. Microbiol.">
        <title>Complete genome sequence of Corynebacterium casei LMG S-19264T (=DSM 44701T), isolated from a smear-ripened cheese.</title>
        <authorList>
            <consortium name="US DOE Joint Genome Institute (JGI-PGF)"/>
            <person name="Walter F."/>
            <person name="Albersmeier A."/>
            <person name="Kalinowski J."/>
            <person name="Ruckert C."/>
        </authorList>
    </citation>
    <scope>NUCLEOTIDE SEQUENCE [LARGE SCALE GENOMIC DNA]</scope>
    <source>
        <strain evidence="1 2">CGMCC 4.7111</strain>
    </source>
</reference>